<dbReference type="PIRSF" id="PIRSF001589">
    <property type="entry name" value="Asn_synthetase_glu-h"/>
    <property type="match status" value="1"/>
</dbReference>
<sequence>MCGIAGILCDDIDLRQEKKMIWQVSNSLKMRGPDARGEYVSRNAVLVHRRLSIIDPEKGSQPMRFGKYIIVYNGEIYNTDEVRRELRFHGYVFDTSCDTEVVLKSFHLWQEHCAEKLNGIFAFAIYNTDTEEVFLCRDRIGVKPLFYSHKGSMLAFASRIDTLLKVKGVEPVCDENGLNEIFMLGPAKTIGKTVFRDIKELPPASYMYYKHGKLSVGTYWQLEAGEFSDNESQAEENIHYLVTDAIKRQLVSDVPVCTFLSGGLDSSIISKVASDYMADRNSVLDTYSVDYVDNDKYFKSSLFQPNKDSDYIGLISDYIDSDHHNIVLSNRDVADALVDSTFARGCPGFTDVDSSLLLFCKEVVKSHKVALSGECADEIFGGYPWYHRKEILFEDTFPWSRTTDVRHSILADGFLKHSDEYARNAYLQTIKKTSTLDTDSKTEKRMREMFVLNMDWFMQTLLMRKDAMSMETSLEVRVPFCDYRIVEYAYNMPWSIKAYNGREKGILRKAFENELPEIITWRKKSPYPKTFNPEYIQTVIDMTRAVMEDKSCPLYDMLNKTSVADLIDNPDSLAEPWYGQLMRGPQVLAYIVQIYVWIKKYNVEFDV</sequence>
<evidence type="ECO:0000256" key="3">
    <source>
        <dbReference type="ARBA" id="ARBA00012737"/>
    </source>
</evidence>
<dbReference type="NCBIfam" id="TIGR01536">
    <property type="entry name" value="asn_synth_AEB"/>
    <property type="match status" value="1"/>
</dbReference>
<keyword evidence="4 10" id="KW-0547">Nucleotide-binding</keyword>
<evidence type="ECO:0000256" key="7">
    <source>
        <dbReference type="ARBA" id="ARBA00022962"/>
    </source>
</evidence>
<evidence type="ECO:0000256" key="10">
    <source>
        <dbReference type="PIRSR" id="PIRSR001589-2"/>
    </source>
</evidence>
<dbReference type="AlphaFoldDB" id="A0A1T4NPB3"/>
<dbReference type="InterPro" id="IPR029055">
    <property type="entry name" value="Ntn_hydrolases_N"/>
</dbReference>
<dbReference type="InterPro" id="IPR017932">
    <property type="entry name" value="GATase_2_dom"/>
</dbReference>
<evidence type="ECO:0000256" key="1">
    <source>
        <dbReference type="ARBA" id="ARBA00005187"/>
    </source>
</evidence>
<evidence type="ECO:0000256" key="4">
    <source>
        <dbReference type="ARBA" id="ARBA00022741"/>
    </source>
</evidence>
<keyword evidence="6 9" id="KW-0061">Asparagine biosynthesis</keyword>
<comment type="catalytic activity">
    <reaction evidence="8">
        <text>L-aspartate + L-glutamine + ATP + H2O = L-asparagine + L-glutamate + AMP + diphosphate + H(+)</text>
        <dbReference type="Rhea" id="RHEA:12228"/>
        <dbReference type="ChEBI" id="CHEBI:15377"/>
        <dbReference type="ChEBI" id="CHEBI:15378"/>
        <dbReference type="ChEBI" id="CHEBI:29985"/>
        <dbReference type="ChEBI" id="CHEBI:29991"/>
        <dbReference type="ChEBI" id="CHEBI:30616"/>
        <dbReference type="ChEBI" id="CHEBI:33019"/>
        <dbReference type="ChEBI" id="CHEBI:58048"/>
        <dbReference type="ChEBI" id="CHEBI:58359"/>
        <dbReference type="ChEBI" id="CHEBI:456215"/>
        <dbReference type="EC" id="6.3.5.4"/>
    </reaction>
</comment>
<evidence type="ECO:0000259" key="12">
    <source>
        <dbReference type="PROSITE" id="PS51278"/>
    </source>
</evidence>
<dbReference type="SUPFAM" id="SSF56235">
    <property type="entry name" value="N-terminal nucleophile aminohydrolases (Ntn hydrolases)"/>
    <property type="match status" value="1"/>
</dbReference>
<keyword evidence="9" id="KW-0028">Amino-acid biosynthesis</keyword>
<feature type="binding site" evidence="10">
    <location>
        <position position="98"/>
    </location>
    <ligand>
        <name>L-glutamine</name>
        <dbReference type="ChEBI" id="CHEBI:58359"/>
    </ligand>
</feature>
<comment type="pathway">
    <text evidence="1">Amino-acid biosynthesis; L-asparagine biosynthesis; L-asparagine from L-aspartate (L-Gln route): step 1/1.</text>
</comment>
<dbReference type="STRING" id="290054.SAMN02745114_01662"/>
<feature type="site" description="Important for beta-aspartyl-AMP intermediate formation" evidence="11">
    <location>
        <position position="374"/>
    </location>
</feature>
<keyword evidence="5 10" id="KW-0067">ATP-binding</keyword>
<evidence type="ECO:0000313" key="14">
    <source>
        <dbReference type="Proteomes" id="UP000190657"/>
    </source>
</evidence>
<dbReference type="EC" id="6.3.5.4" evidence="3"/>
<evidence type="ECO:0000256" key="8">
    <source>
        <dbReference type="ARBA" id="ARBA00048741"/>
    </source>
</evidence>
<dbReference type="EMBL" id="FUWW01000026">
    <property type="protein sequence ID" value="SJZ81053.1"/>
    <property type="molecule type" value="Genomic_DNA"/>
</dbReference>
<evidence type="ECO:0000313" key="13">
    <source>
        <dbReference type="EMBL" id="SJZ81053.1"/>
    </source>
</evidence>
<dbReference type="Pfam" id="PF00733">
    <property type="entry name" value="Asn_synthase"/>
    <property type="match status" value="1"/>
</dbReference>
<dbReference type="InterPro" id="IPR033738">
    <property type="entry name" value="AsnB_N"/>
</dbReference>
<protein>
    <recommendedName>
        <fullName evidence="3">asparagine synthase (glutamine-hydrolyzing)</fullName>
        <ecNumber evidence="3">6.3.5.4</ecNumber>
    </recommendedName>
</protein>
<dbReference type="InterPro" id="IPR001962">
    <property type="entry name" value="Asn_synthase"/>
</dbReference>
<dbReference type="Pfam" id="PF13537">
    <property type="entry name" value="GATase_7"/>
    <property type="match status" value="1"/>
</dbReference>
<dbReference type="InterPro" id="IPR006426">
    <property type="entry name" value="Asn_synth_AEB"/>
</dbReference>
<dbReference type="Gene3D" id="3.60.20.10">
    <property type="entry name" value="Glutamine Phosphoribosylpyrophosphate, subunit 1, domain 1"/>
    <property type="match status" value="1"/>
</dbReference>
<proteinExistence type="inferred from homology"/>
<dbReference type="PROSITE" id="PS51278">
    <property type="entry name" value="GATASE_TYPE_2"/>
    <property type="match status" value="1"/>
</dbReference>
<accession>A0A1T4NPB3</accession>
<evidence type="ECO:0000256" key="2">
    <source>
        <dbReference type="ARBA" id="ARBA00005752"/>
    </source>
</evidence>
<feature type="binding site" evidence="10">
    <location>
        <position position="289"/>
    </location>
    <ligand>
        <name>ATP</name>
        <dbReference type="ChEBI" id="CHEBI:30616"/>
    </ligand>
</feature>
<feature type="domain" description="Glutamine amidotransferase type-2" evidence="12">
    <location>
        <begin position="2"/>
        <end position="212"/>
    </location>
</feature>
<dbReference type="InterPro" id="IPR051786">
    <property type="entry name" value="ASN_synthetase/amidase"/>
</dbReference>
<evidence type="ECO:0000256" key="5">
    <source>
        <dbReference type="ARBA" id="ARBA00022840"/>
    </source>
</evidence>
<dbReference type="GO" id="GO:0004066">
    <property type="term" value="F:asparagine synthase (glutamine-hydrolyzing) activity"/>
    <property type="evidence" value="ECO:0007669"/>
    <property type="project" value="UniProtKB-EC"/>
</dbReference>
<dbReference type="CDD" id="cd00712">
    <property type="entry name" value="AsnB"/>
    <property type="match status" value="1"/>
</dbReference>
<comment type="similarity">
    <text evidence="2">Belongs to the asparagine synthetase family.</text>
</comment>
<dbReference type="PANTHER" id="PTHR43284">
    <property type="entry name" value="ASPARAGINE SYNTHETASE (GLUTAMINE-HYDROLYZING)"/>
    <property type="match status" value="1"/>
</dbReference>
<dbReference type="Gene3D" id="3.40.50.620">
    <property type="entry name" value="HUPs"/>
    <property type="match status" value="1"/>
</dbReference>
<keyword evidence="7 9" id="KW-0315">Glutamine amidotransferase</keyword>
<feature type="active site" description="For GATase activity" evidence="9">
    <location>
        <position position="2"/>
    </location>
</feature>
<dbReference type="GO" id="GO:0005524">
    <property type="term" value="F:ATP binding"/>
    <property type="evidence" value="ECO:0007669"/>
    <property type="project" value="UniProtKB-KW"/>
</dbReference>
<evidence type="ECO:0000256" key="11">
    <source>
        <dbReference type="PIRSR" id="PIRSR001589-3"/>
    </source>
</evidence>
<dbReference type="GO" id="GO:0005829">
    <property type="term" value="C:cytosol"/>
    <property type="evidence" value="ECO:0007669"/>
    <property type="project" value="TreeGrafter"/>
</dbReference>
<dbReference type="RefSeq" id="WP_078769089.1">
    <property type="nucleotide sequence ID" value="NZ_FUWW01000026.1"/>
</dbReference>
<evidence type="ECO:0000256" key="6">
    <source>
        <dbReference type="ARBA" id="ARBA00022888"/>
    </source>
</evidence>
<evidence type="ECO:0000256" key="9">
    <source>
        <dbReference type="PIRSR" id="PIRSR001589-1"/>
    </source>
</evidence>
<dbReference type="OrthoDB" id="9763290at2"/>
<feature type="binding site" evidence="10">
    <location>
        <begin position="372"/>
        <end position="373"/>
    </location>
    <ligand>
        <name>ATP</name>
        <dbReference type="ChEBI" id="CHEBI:30616"/>
    </ligand>
</feature>
<organism evidence="13 14">
    <name type="scientific">Eubacterium coprostanoligenes</name>
    <dbReference type="NCBI Taxonomy" id="290054"/>
    <lineage>
        <taxon>Bacteria</taxon>
        <taxon>Bacillati</taxon>
        <taxon>Bacillota</taxon>
        <taxon>Clostridia</taxon>
        <taxon>Eubacteriales</taxon>
        <taxon>Eubacteriaceae</taxon>
        <taxon>Eubacterium</taxon>
    </lineage>
</organism>
<dbReference type="InterPro" id="IPR014729">
    <property type="entry name" value="Rossmann-like_a/b/a_fold"/>
</dbReference>
<dbReference type="CDD" id="cd01991">
    <property type="entry name" value="Asn_synthase_B_C"/>
    <property type="match status" value="1"/>
</dbReference>
<dbReference type="SUPFAM" id="SSF52402">
    <property type="entry name" value="Adenine nucleotide alpha hydrolases-like"/>
    <property type="match status" value="1"/>
</dbReference>
<name>A0A1T4NPB3_9FIRM</name>
<keyword evidence="14" id="KW-1185">Reference proteome</keyword>
<dbReference type="PANTHER" id="PTHR43284:SF1">
    <property type="entry name" value="ASPARAGINE SYNTHETASE"/>
    <property type="match status" value="1"/>
</dbReference>
<dbReference type="Proteomes" id="UP000190657">
    <property type="component" value="Unassembled WGS sequence"/>
</dbReference>
<dbReference type="GO" id="GO:0006529">
    <property type="term" value="P:asparagine biosynthetic process"/>
    <property type="evidence" value="ECO:0007669"/>
    <property type="project" value="UniProtKB-KW"/>
</dbReference>
<gene>
    <name evidence="13" type="ORF">SAMN02745114_01662</name>
</gene>
<reference evidence="13 14" key="1">
    <citation type="submission" date="2017-02" db="EMBL/GenBank/DDBJ databases">
        <authorList>
            <person name="Peterson S.W."/>
        </authorList>
    </citation>
    <scope>NUCLEOTIDE SEQUENCE [LARGE SCALE GENOMIC DNA]</scope>
    <source>
        <strain evidence="13 14">ATCC 51222</strain>
    </source>
</reference>